<evidence type="ECO:0000313" key="2">
    <source>
        <dbReference type="Proteomes" id="UP001153269"/>
    </source>
</evidence>
<keyword evidence="2" id="KW-1185">Reference proteome</keyword>
<protein>
    <submittedName>
        <fullName evidence="1">Uncharacterized protein</fullName>
    </submittedName>
</protein>
<proteinExistence type="predicted"/>
<gene>
    <name evidence="1" type="ORF">PLEPLA_LOCUS42726</name>
</gene>
<name>A0A9N7VMH5_PLEPL</name>
<dbReference type="AlphaFoldDB" id="A0A9N7VMH5"/>
<dbReference type="Proteomes" id="UP001153269">
    <property type="component" value="Unassembled WGS sequence"/>
</dbReference>
<sequence length="234" mass="25143">MNHPAVCRFAVFSTAAGRGVRARSEGRDPPTTCQRAAADNDLALPDPADDNIQKKIIAGSRQTKTEGGGGLIYFSSLLWLVCSRGYPDVTAHPSNPAVAATMCGHRQLSDTARVQARIWSVRSLVDHIQPSSQAELFTGGLSSEREGERHLLSSFVAPAAQAEYELSGPETINVVLKDKSRKEKIKSSEDLLCSHIGQAEKVSRNSGGSHLDSCVHTYTSSGDTAEDLWSSVHV</sequence>
<comment type="caution">
    <text evidence="1">The sequence shown here is derived from an EMBL/GenBank/DDBJ whole genome shotgun (WGS) entry which is preliminary data.</text>
</comment>
<reference evidence="1" key="1">
    <citation type="submission" date="2020-03" db="EMBL/GenBank/DDBJ databases">
        <authorList>
            <person name="Weist P."/>
        </authorList>
    </citation>
    <scope>NUCLEOTIDE SEQUENCE</scope>
</reference>
<dbReference type="EMBL" id="CADEAL010004233">
    <property type="protein sequence ID" value="CAB1454956.1"/>
    <property type="molecule type" value="Genomic_DNA"/>
</dbReference>
<evidence type="ECO:0000313" key="1">
    <source>
        <dbReference type="EMBL" id="CAB1454956.1"/>
    </source>
</evidence>
<organism evidence="1 2">
    <name type="scientific">Pleuronectes platessa</name>
    <name type="common">European plaice</name>
    <dbReference type="NCBI Taxonomy" id="8262"/>
    <lineage>
        <taxon>Eukaryota</taxon>
        <taxon>Metazoa</taxon>
        <taxon>Chordata</taxon>
        <taxon>Craniata</taxon>
        <taxon>Vertebrata</taxon>
        <taxon>Euteleostomi</taxon>
        <taxon>Actinopterygii</taxon>
        <taxon>Neopterygii</taxon>
        <taxon>Teleostei</taxon>
        <taxon>Neoteleostei</taxon>
        <taxon>Acanthomorphata</taxon>
        <taxon>Carangaria</taxon>
        <taxon>Pleuronectiformes</taxon>
        <taxon>Pleuronectoidei</taxon>
        <taxon>Pleuronectidae</taxon>
        <taxon>Pleuronectes</taxon>
    </lineage>
</organism>
<accession>A0A9N7VMH5</accession>